<dbReference type="PROSITE" id="PS00201">
    <property type="entry name" value="FLAVODOXIN"/>
    <property type="match status" value="1"/>
</dbReference>
<organism evidence="10 11">
    <name type="scientific">Fredinandcohnia quinoae</name>
    <dbReference type="NCBI Taxonomy" id="2918902"/>
    <lineage>
        <taxon>Bacteria</taxon>
        <taxon>Bacillati</taxon>
        <taxon>Bacillota</taxon>
        <taxon>Bacilli</taxon>
        <taxon>Bacillales</taxon>
        <taxon>Bacillaceae</taxon>
        <taxon>Fredinandcohnia</taxon>
    </lineage>
</organism>
<feature type="domain" description="Flavodoxin-like" evidence="9">
    <location>
        <begin position="4"/>
        <end position="143"/>
    </location>
</feature>
<evidence type="ECO:0000256" key="4">
    <source>
        <dbReference type="ARBA" id="ARBA00022448"/>
    </source>
</evidence>
<comment type="cofactor">
    <cofactor evidence="1 8">
        <name>FMN</name>
        <dbReference type="ChEBI" id="CHEBI:58210"/>
    </cofactor>
</comment>
<dbReference type="PROSITE" id="PS50902">
    <property type="entry name" value="FLAVODOXIN_LIKE"/>
    <property type="match status" value="1"/>
</dbReference>
<dbReference type="NCBIfam" id="NF005216">
    <property type="entry name" value="PRK06703.1"/>
    <property type="match status" value="1"/>
</dbReference>
<dbReference type="SUPFAM" id="SSF52218">
    <property type="entry name" value="Flavoproteins"/>
    <property type="match status" value="1"/>
</dbReference>
<dbReference type="PANTHER" id="PTHR42809:SF1">
    <property type="entry name" value="FLAVODOXIN 1"/>
    <property type="match status" value="1"/>
</dbReference>
<dbReference type="Pfam" id="PF00258">
    <property type="entry name" value="Flavodoxin_1"/>
    <property type="match status" value="1"/>
</dbReference>
<reference evidence="10" key="1">
    <citation type="submission" date="2022-02" db="EMBL/GenBank/DDBJ databases">
        <title>Fredinandcohnia quinoae sp. nov. isolated from Chenopodium quinoa seeds.</title>
        <authorList>
            <person name="Saati-Santamaria Z."/>
            <person name="Flores-Felix J.D."/>
            <person name="Igual J.M."/>
            <person name="Velazquez E."/>
            <person name="Garcia-Fraile P."/>
            <person name="Martinez-Molina E."/>
        </authorList>
    </citation>
    <scope>NUCLEOTIDE SEQUENCE</scope>
    <source>
        <strain evidence="10">SECRCQ15</strain>
    </source>
</reference>
<dbReference type="GO" id="GO:0010181">
    <property type="term" value="F:FMN binding"/>
    <property type="evidence" value="ECO:0007669"/>
    <property type="project" value="UniProtKB-UniRule"/>
</dbReference>
<evidence type="ECO:0000313" key="11">
    <source>
        <dbReference type="Proteomes" id="UP001431131"/>
    </source>
</evidence>
<dbReference type="NCBIfam" id="TIGR01753">
    <property type="entry name" value="flav_short"/>
    <property type="match status" value="1"/>
</dbReference>
<dbReference type="AlphaFoldDB" id="A0AAW5DUK9"/>
<keyword evidence="11" id="KW-1185">Reference proteome</keyword>
<dbReference type="InterPro" id="IPR008254">
    <property type="entry name" value="Flavodoxin/NO_synth"/>
</dbReference>
<dbReference type="NCBIfam" id="NF005246">
    <property type="entry name" value="PRK06756.1"/>
    <property type="match status" value="1"/>
</dbReference>
<comment type="similarity">
    <text evidence="3 8">Belongs to the flavodoxin family.</text>
</comment>
<dbReference type="GO" id="GO:0009055">
    <property type="term" value="F:electron transfer activity"/>
    <property type="evidence" value="ECO:0007669"/>
    <property type="project" value="UniProtKB-UniRule"/>
</dbReference>
<evidence type="ECO:0000259" key="9">
    <source>
        <dbReference type="PROSITE" id="PS50902"/>
    </source>
</evidence>
<evidence type="ECO:0000256" key="2">
    <source>
        <dbReference type="ARBA" id="ARBA00003297"/>
    </source>
</evidence>
<dbReference type="Gene3D" id="3.40.50.360">
    <property type="match status" value="1"/>
</dbReference>
<dbReference type="InterPro" id="IPR029039">
    <property type="entry name" value="Flavoprotein-like_sf"/>
</dbReference>
<proteinExistence type="inferred from homology"/>
<dbReference type="EMBL" id="JAKTTI010000002">
    <property type="protein sequence ID" value="MCH1624316.1"/>
    <property type="molecule type" value="Genomic_DNA"/>
</dbReference>
<dbReference type="InterPro" id="IPR010087">
    <property type="entry name" value="Flav_short"/>
</dbReference>
<gene>
    <name evidence="10" type="ORF">MJG50_03165</name>
</gene>
<keyword evidence="4 8" id="KW-0813">Transport</keyword>
<protein>
    <recommendedName>
        <fullName evidence="8">Flavodoxin</fullName>
    </recommendedName>
</protein>
<dbReference type="Proteomes" id="UP001431131">
    <property type="component" value="Unassembled WGS sequence"/>
</dbReference>
<keyword evidence="7 8" id="KW-0249">Electron transport</keyword>
<evidence type="ECO:0000256" key="6">
    <source>
        <dbReference type="ARBA" id="ARBA00022643"/>
    </source>
</evidence>
<evidence type="ECO:0000256" key="3">
    <source>
        <dbReference type="ARBA" id="ARBA00005267"/>
    </source>
</evidence>
<evidence type="ECO:0000256" key="8">
    <source>
        <dbReference type="RuleBase" id="RU367037"/>
    </source>
</evidence>
<dbReference type="RefSeq" id="WP_240252600.1">
    <property type="nucleotide sequence ID" value="NZ_JAKTTI010000002.1"/>
</dbReference>
<evidence type="ECO:0000256" key="1">
    <source>
        <dbReference type="ARBA" id="ARBA00001917"/>
    </source>
</evidence>
<evidence type="ECO:0000256" key="7">
    <source>
        <dbReference type="ARBA" id="ARBA00022982"/>
    </source>
</evidence>
<dbReference type="InterPro" id="IPR050619">
    <property type="entry name" value="Flavodoxin"/>
</dbReference>
<evidence type="ECO:0000256" key="5">
    <source>
        <dbReference type="ARBA" id="ARBA00022630"/>
    </source>
</evidence>
<sequence length="149" mass="16597">MKKVIIIYTSMSGNTEMMATAIADGIQKAGLQVVVKDSFEAIPDEMLDYDGIMIGSYTWGEGEIPDEFLDFYEELDELDLSSKRCAVFGSCSSLYSHFGGAVDSLREKLVERGTDIIQEPLKIELTPNSLDQEICKKYGEEFGRIISQS</sequence>
<name>A0AAW5DUK9_9BACI</name>
<keyword evidence="6 8" id="KW-0288">FMN</keyword>
<comment type="caution">
    <text evidence="10">The sequence shown here is derived from an EMBL/GenBank/DDBJ whole genome shotgun (WGS) entry which is preliminary data.</text>
</comment>
<dbReference type="InterPro" id="IPR001226">
    <property type="entry name" value="Flavodoxin_CS"/>
</dbReference>
<accession>A0AAW5DUK9</accession>
<dbReference type="GO" id="GO:0016651">
    <property type="term" value="F:oxidoreductase activity, acting on NAD(P)H"/>
    <property type="evidence" value="ECO:0007669"/>
    <property type="project" value="UniProtKB-ARBA"/>
</dbReference>
<keyword evidence="5 8" id="KW-0285">Flavoprotein</keyword>
<comment type="function">
    <text evidence="2 8">Low-potential electron donor to a number of redox enzymes.</text>
</comment>
<evidence type="ECO:0000313" key="10">
    <source>
        <dbReference type="EMBL" id="MCH1624316.1"/>
    </source>
</evidence>
<dbReference type="PANTHER" id="PTHR42809">
    <property type="entry name" value="FLAVODOXIN 2"/>
    <property type="match status" value="1"/>
</dbReference>